<gene>
    <name evidence="3" type="ORF">HEK616_10770</name>
</gene>
<keyword evidence="2" id="KW-0472">Membrane</keyword>
<feature type="transmembrane region" description="Helical" evidence="2">
    <location>
        <begin position="154"/>
        <end position="172"/>
    </location>
</feature>
<dbReference type="Proteomes" id="UP001059597">
    <property type="component" value="Chromosome"/>
</dbReference>
<protein>
    <submittedName>
        <fullName evidence="3">Uncharacterized protein</fullName>
    </submittedName>
</protein>
<keyword evidence="2" id="KW-0812">Transmembrane</keyword>
<feature type="compositionally biased region" description="Low complexity" evidence="1">
    <location>
        <begin position="44"/>
        <end position="58"/>
    </location>
</feature>
<dbReference type="EMBL" id="AP026073">
    <property type="protein sequence ID" value="BDM67590.1"/>
    <property type="molecule type" value="Genomic_DNA"/>
</dbReference>
<keyword evidence="4" id="KW-1185">Reference proteome</keyword>
<feature type="compositionally biased region" description="Pro residues" evidence="1">
    <location>
        <begin position="1"/>
        <end position="43"/>
    </location>
</feature>
<organism evidence="3 4">
    <name type="scientific">Streptomyces nigrescens</name>
    <dbReference type="NCBI Taxonomy" id="1920"/>
    <lineage>
        <taxon>Bacteria</taxon>
        <taxon>Bacillati</taxon>
        <taxon>Actinomycetota</taxon>
        <taxon>Actinomycetes</taxon>
        <taxon>Kitasatosporales</taxon>
        <taxon>Streptomycetaceae</taxon>
        <taxon>Streptomyces</taxon>
    </lineage>
</organism>
<feature type="compositionally biased region" description="Pro residues" evidence="1">
    <location>
        <begin position="59"/>
        <end position="73"/>
    </location>
</feature>
<accession>A0ABM7ZMI3</accession>
<feature type="region of interest" description="Disordered" evidence="1">
    <location>
        <begin position="1"/>
        <end position="91"/>
    </location>
</feature>
<evidence type="ECO:0000313" key="3">
    <source>
        <dbReference type="EMBL" id="BDM67590.1"/>
    </source>
</evidence>
<reference evidence="3" key="1">
    <citation type="submission" date="2022-06" db="EMBL/GenBank/DDBJ databases">
        <title>Complete genome sequence of Streptomyces nigrescens HEK616.</title>
        <authorList>
            <person name="Asamizu S."/>
            <person name="Onaka H."/>
        </authorList>
    </citation>
    <scope>NUCLEOTIDE SEQUENCE</scope>
    <source>
        <strain evidence="3">HEK616</strain>
    </source>
</reference>
<name>A0ABM7ZMI3_STRNI</name>
<sequence>MATPPPPHGPHPYAPPPSQAGPNPYGPQPGYPTPTPTPAPAPTSAPNQAAQAPHAYPYPQQPPVPQQYPPHQYPPQHQYPPHQHPDPYAQSYGAAAPAPGCMFCGAQPAVQATVRGHQGILYVMRFLSRSGMFCRSCGLATYREMSAKTLWQGWWSPLSVAITPLTLLINLGPRSRFRKLAPPMGGFRPPLDPGKPLTRRPEAMLFLVPMTLLALLLPVLFIIGLLADDPHDRSSTTGVEKAQTLVVGDCVHNDGDWHDQDLRTLDCGSADAQFKVTRTGHSSGEQCADGDYLADTKYSSDGMTTSCLTPLR</sequence>
<feature type="compositionally biased region" description="Low complexity" evidence="1">
    <location>
        <begin position="74"/>
        <end position="90"/>
    </location>
</feature>
<feature type="transmembrane region" description="Helical" evidence="2">
    <location>
        <begin position="205"/>
        <end position="227"/>
    </location>
</feature>
<keyword evidence="2" id="KW-1133">Transmembrane helix</keyword>
<evidence type="ECO:0000256" key="1">
    <source>
        <dbReference type="SAM" id="MobiDB-lite"/>
    </source>
</evidence>
<evidence type="ECO:0000313" key="4">
    <source>
        <dbReference type="Proteomes" id="UP001059597"/>
    </source>
</evidence>
<proteinExistence type="predicted"/>
<evidence type="ECO:0000256" key="2">
    <source>
        <dbReference type="SAM" id="Phobius"/>
    </source>
</evidence>